<proteinExistence type="predicted"/>
<evidence type="ECO:0000256" key="1">
    <source>
        <dbReference type="SAM" id="MobiDB-lite"/>
    </source>
</evidence>
<reference evidence="3 4" key="1">
    <citation type="submission" date="2020-03" db="EMBL/GenBank/DDBJ databases">
        <title>Sequencing the genomes of 1000 actinobacteria strains.</title>
        <authorList>
            <person name="Klenk H.-P."/>
        </authorList>
    </citation>
    <scope>NUCLEOTIDE SEQUENCE [LARGE SCALE GENOMIC DNA]</scope>
    <source>
        <strain evidence="3 4">DSM 18964</strain>
    </source>
</reference>
<protein>
    <recommendedName>
        <fullName evidence="5">Extracellular repeat, HAF family</fullName>
    </recommendedName>
</protein>
<dbReference type="EMBL" id="JAATJN010000001">
    <property type="protein sequence ID" value="NJC56038.1"/>
    <property type="molecule type" value="Genomic_DNA"/>
</dbReference>
<gene>
    <name evidence="3" type="ORF">BKA07_001073</name>
</gene>
<organism evidence="3 4">
    <name type="scientific">Brevibacterium marinum</name>
    <dbReference type="NCBI Taxonomy" id="418643"/>
    <lineage>
        <taxon>Bacteria</taxon>
        <taxon>Bacillati</taxon>
        <taxon>Actinomycetota</taxon>
        <taxon>Actinomycetes</taxon>
        <taxon>Micrococcales</taxon>
        <taxon>Brevibacteriaceae</taxon>
        <taxon>Brevibacterium</taxon>
    </lineage>
</organism>
<dbReference type="RefSeq" id="WP_167949977.1">
    <property type="nucleotide sequence ID" value="NZ_BAAAPQ010000026.1"/>
</dbReference>
<name>A0A846RYW0_9MICO</name>
<feature type="compositionally biased region" description="Basic and acidic residues" evidence="1">
    <location>
        <begin position="144"/>
        <end position="153"/>
    </location>
</feature>
<evidence type="ECO:0000256" key="2">
    <source>
        <dbReference type="SAM" id="SignalP"/>
    </source>
</evidence>
<evidence type="ECO:0008006" key="5">
    <source>
        <dbReference type="Google" id="ProtNLM"/>
    </source>
</evidence>
<feature type="region of interest" description="Disordered" evidence="1">
    <location>
        <begin position="32"/>
        <end position="54"/>
    </location>
</feature>
<feature type="chain" id="PRO_5032445997" description="Extracellular repeat, HAF family" evidence="2">
    <location>
        <begin position="35"/>
        <end position="345"/>
    </location>
</feature>
<feature type="signal peptide" evidence="2">
    <location>
        <begin position="1"/>
        <end position="34"/>
    </location>
</feature>
<sequence length="345" mass="34599">MDNSPTKKHPHAARAGSLLAISALFGGAAGASGAADPVHASGNAMTGSETAQCSVDELDGPREATSTQVTAGSSDGTEQVGYAQVDGETEAAWWSSGDPNDLLPDFEEASAAAVSESIVVGTGIKPGEEGRSSYLYYDGETRELEAPEGESARVSDLNSAGESVGHGSDGSALQWSLGAEDEPRELSSHEQAGALSIDEAGTVGGSAESEDGETMPVIWGSEGEYRELPVLDGAEHSVVSSVSGDFAIGTSGSSPDGSPDVLWNLAEDTVTELPGSLEANDVNDSGAIAATAEDGAAAVIDGEVTELPDLAGGASKAEAIADSGEVAGASQDAEGNWHAVVWSGC</sequence>
<keyword evidence="2" id="KW-0732">Signal</keyword>
<feature type="compositionally biased region" description="Polar residues" evidence="1">
    <location>
        <begin position="43"/>
        <end position="53"/>
    </location>
</feature>
<dbReference type="Proteomes" id="UP000576792">
    <property type="component" value="Unassembled WGS sequence"/>
</dbReference>
<keyword evidence="4" id="KW-1185">Reference proteome</keyword>
<comment type="caution">
    <text evidence="3">The sequence shown here is derived from an EMBL/GenBank/DDBJ whole genome shotgun (WGS) entry which is preliminary data.</text>
</comment>
<feature type="region of interest" description="Disordered" evidence="1">
    <location>
        <begin position="144"/>
        <end position="214"/>
    </location>
</feature>
<evidence type="ECO:0000313" key="3">
    <source>
        <dbReference type="EMBL" id="NJC56038.1"/>
    </source>
</evidence>
<evidence type="ECO:0000313" key="4">
    <source>
        <dbReference type="Proteomes" id="UP000576792"/>
    </source>
</evidence>
<accession>A0A846RYW0</accession>
<dbReference type="AlphaFoldDB" id="A0A846RYW0"/>